<reference evidence="3 4" key="1">
    <citation type="submission" date="2024-02" db="EMBL/GenBank/DDBJ databases">
        <authorList>
            <person name="Chen Y."/>
            <person name="Shah S."/>
            <person name="Dougan E. K."/>
            <person name="Thang M."/>
            <person name="Chan C."/>
        </authorList>
    </citation>
    <scope>NUCLEOTIDE SEQUENCE [LARGE SCALE GENOMIC DNA]</scope>
</reference>
<evidence type="ECO:0000313" key="3">
    <source>
        <dbReference type="EMBL" id="CAK8996139.1"/>
    </source>
</evidence>
<keyword evidence="4" id="KW-1185">Reference proteome</keyword>
<feature type="region of interest" description="Disordered" evidence="2">
    <location>
        <begin position="750"/>
        <end position="773"/>
    </location>
</feature>
<evidence type="ECO:0000313" key="4">
    <source>
        <dbReference type="Proteomes" id="UP001642464"/>
    </source>
</evidence>
<gene>
    <name evidence="3" type="ORF">SCF082_LOCUS4662</name>
</gene>
<proteinExistence type="predicted"/>
<sequence>MVAYPPGVVEQLQKPDDASASGAAAAGGSAAIGAIATGTTATPCTAPSLASSSGRSSTRSSKSDHSASSTRPKAKPRATASARSASPPQPRRVPMGAGVAGVASGAPAGPAELRKLRQQAAQCQEFKEMSDQANHELVRIEGEVHELREQVSHLSRQMLGGGKEGSVGLVGSKLAVSHGTEQSLAKQLTDRLGIDMKPWHTTFIVGQVREAVQMSDLDERVTGTSSSRSMQNLLDARAAAEKEKVKALEPTGDQLVVPTAPKRGTLGRTVRLKSGRIAAEHEVTDKILERLVTELMQYKAPILDEIKKAMNPTRAKEALIGKYRTRPNSVMLVDYMYAREEEGMGPSIPLAVSTAASWFERTAGTPEEDQLMGQAFPQMVMRELTRKLEQNAPPVKRAPRWLGCFIAPMETLVVDTRAPFEVRVCAWFKLIKLWASMRFDDAAHLKTSGLRFYDGQLTGMMHQSKTTGAGKRVRELPIFIARDAYVLQDDWLSDAPVADAVNSCLADFLEDDLLDEYGTWAHALRQAAEQFVGLRLAPAGPQWKLDHAADLASISRKRQAAFAAWKQGGSKAEFRAVCATCKREVAAVLNTWWANKAGSIQALVDAKEPQSQFAGFRELRSVLASGHRPIPKLRDSAGDWVHTKSGRLARWSAYFADLLNVPASVTPEFVAGLAVLPPDASLGAVPTFVETVAAVILEPTACPAYKEVSGSVTRSLIASRSVLPPDRAADMPDRAVDKYWAKRPALEADAMSGRRSSRRDGDGGSGRVSREDLDRLSGRVDRLHDLVDSTGRLALQTAHRVGSAAAQRGLVFFCKGSVKQDLVTAWTSWKTTSRLPPGERPSVRPTPWKVQVSEQFLAYIMAGARDVADLGQHAEGLIPLSTMVEAISHGEPNDSDPWPIIVTFRNSEQAVGLREALLHERWRVLQGRDKELGWRPARHMASGPARAVLQGLGLEAKGGGKGKRRSPKREGSAAPRAEPARRART</sequence>
<feature type="region of interest" description="Disordered" evidence="2">
    <location>
        <begin position="1"/>
        <end position="28"/>
    </location>
</feature>
<comment type="caution">
    <text evidence="3">The sequence shown here is derived from an EMBL/GenBank/DDBJ whole genome shotgun (WGS) entry which is preliminary data.</text>
</comment>
<dbReference type="Proteomes" id="UP001642464">
    <property type="component" value="Unassembled WGS sequence"/>
</dbReference>
<accession>A0ABP0I3X4</accession>
<protein>
    <submittedName>
        <fullName evidence="3">Uncharacterized protein</fullName>
    </submittedName>
</protein>
<organism evidence="3 4">
    <name type="scientific">Durusdinium trenchii</name>
    <dbReference type="NCBI Taxonomy" id="1381693"/>
    <lineage>
        <taxon>Eukaryota</taxon>
        <taxon>Sar</taxon>
        <taxon>Alveolata</taxon>
        <taxon>Dinophyceae</taxon>
        <taxon>Suessiales</taxon>
        <taxon>Symbiodiniaceae</taxon>
        <taxon>Durusdinium</taxon>
    </lineage>
</organism>
<feature type="region of interest" description="Disordered" evidence="2">
    <location>
        <begin position="949"/>
        <end position="985"/>
    </location>
</feature>
<evidence type="ECO:0000256" key="2">
    <source>
        <dbReference type="SAM" id="MobiDB-lite"/>
    </source>
</evidence>
<feature type="region of interest" description="Disordered" evidence="2">
    <location>
        <begin position="40"/>
        <end position="106"/>
    </location>
</feature>
<name>A0ABP0I3X4_9DINO</name>
<evidence type="ECO:0000256" key="1">
    <source>
        <dbReference type="SAM" id="Coils"/>
    </source>
</evidence>
<dbReference type="EMBL" id="CAXAMM010002447">
    <property type="protein sequence ID" value="CAK8996139.1"/>
    <property type="molecule type" value="Genomic_DNA"/>
</dbReference>
<feature type="compositionally biased region" description="Low complexity" evidence="2">
    <location>
        <begin position="18"/>
        <end position="28"/>
    </location>
</feature>
<keyword evidence="1" id="KW-0175">Coiled coil</keyword>
<feature type="coiled-coil region" evidence="1">
    <location>
        <begin position="123"/>
        <end position="157"/>
    </location>
</feature>
<feature type="compositionally biased region" description="Basic and acidic residues" evidence="2">
    <location>
        <begin position="758"/>
        <end position="773"/>
    </location>
</feature>